<reference evidence="1" key="1">
    <citation type="submission" date="2020-10" db="EMBL/GenBank/DDBJ databases">
        <authorList>
            <person name="Gilroy R."/>
        </authorList>
    </citation>
    <scope>NUCLEOTIDE SEQUENCE</scope>
    <source>
        <strain evidence="1">CHK184-20233</strain>
    </source>
</reference>
<evidence type="ECO:0000313" key="1">
    <source>
        <dbReference type="EMBL" id="HIR59428.1"/>
    </source>
</evidence>
<sequence>MLEDEVFKKRKLDKNKLIIYGFVKENNTYKYSKLIMDNSFRVDITIDSKGKVIGKVYDLDGDYEYTNFRLENVKGDFVNRVKEEFLKVLEDIADNCFTKEYFIYQQSNEISNLIKEKYNVLPEFLWEDSPNFGVFRNKNSNKWFGLIMNIDKSKLNSKENGEVEVINVKLDDLVDTYLKKDGIYPAYHMSKKSWVSVILDGTLSNEEVMSLIDISYELSNRKKEWLIPANPKYYDIANAFNDTDTIIWKQSSNILVGDTIYLYIAEPYSCIMFKCSVTRVNIPYPYADKNVSMKKVMKIKLLKRYNDDEFTFKKLNDYGVRAIRGPRSVPSKLSEELNKS</sequence>
<dbReference type="InterPro" id="IPR038056">
    <property type="entry name" value="YjbR-like_sf"/>
</dbReference>
<gene>
    <name evidence="1" type="ORF">IAB38_05195</name>
</gene>
<organism evidence="1 2">
    <name type="scientific">Candidatus Onthousia excrementipullorum</name>
    <dbReference type="NCBI Taxonomy" id="2840884"/>
    <lineage>
        <taxon>Bacteria</taxon>
        <taxon>Bacillati</taxon>
        <taxon>Bacillota</taxon>
        <taxon>Bacilli</taxon>
        <taxon>Candidatus Onthousia</taxon>
    </lineage>
</organism>
<dbReference type="Proteomes" id="UP000824232">
    <property type="component" value="Unassembled WGS sequence"/>
</dbReference>
<dbReference type="EMBL" id="DVHC01000054">
    <property type="protein sequence ID" value="HIR59428.1"/>
    <property type="molecule type" value="Genomic_DNA"/>
</dbReference>
<protein>
    <submittedName>
        <fullName evidence="1">MmcQ/YjbR family DNA-binding protein</fullName>
    </submittedName>
</protein>
<comment type="caution">
    <text evidence="1">The sequence shown here is derived from an EMBL/GenBank/DDBJ whole genome shotgun (WGS) entry which is preliminary data.</text>
</comment>
<dbReference type="GO" id="GO:0003677">
    <property type="term" value="F:DNA binding"/>
    <property type="evidence" value="ECO:0007669"/>
    <property type="project" value="UniProtKB-KW"/>
</dbReference>
<dbReference type="InterPro" id="IPR007351">
    <property type="entry name" value="YjbR"/>
</dbReference>
<keyword evidence="1" id="KW-0238">DNA-binding</keyword>
<proteinExistence type="predicted"/>
<dbReference type="PANTHER" id="PTHR35145:SF1">
    <property type="entry name" value="CYTOPLASMIC PROTEIN"/>
    <property type="match status" value="1"/>
</dbReference>
<evidence type="ECO:0000313" key="2">
    <source>
        <dbReference type="Proteomes" id="UP000824232"/>
    </source>
</evidence>
<dbReference type="PANTHER" id="PTHR35145">
    <property type="entry name" value="CYTOPLASMIC PROTEIN-RELATED"/>
    <property type="match status" value="1"/>
</dbReference>
<dbReference type="SUPFAM" id="SSF142906">
    <property type="entry name" value="YjbR-like"/>
    <property type="match status" value="1"/>
</dbReference>
<dbReference type="Pfam" id="PF04237">
    <property type="entry name" value="YjbR"/>
    <property type="match status" value="1"/>
</dbReference>
<reference evidence="1" key="2">
    <citation type="journal article" date="2021" name="PeerJ">
        <title>Extensive microbial diversity within the chicken gut microbiome revealed by metagenomics and culture.</title>
        <authorList>
            <person name="Gilroy R."/>
            <person name="Ravi A."/>
            <person name="Getino M."/>
            <person name="Pursley I."/>
            <person name="Horton D.L."/>
            <person name="Alikhan N.F."/>
            <person name="Baker D."/>
            <person name="Gharbi K."/>
            <person name="Hall N."/>
            <person name="Watson M."/>
            <person name="Adriaenssens E.M."/>
            <person name="Foster-Nyarko E."/>
            <person name="Jarju S."/>
            <person name="Secka A."/>
            <person name="Antonio M."/>
            <person name="Oren A."/>
            <person name="Chaudhuri R.R."/>
            <person name="La Ragione R."/>
            <person name="Hildebrand F."/>
            <person name="Pallen M.J."/>
        </authorList>
    </citation>
    <scope>NUCLEOTIDE SEQUENCE</scope>
    <source>
        <strain evidence="1">CHK184-20233</strain>
    </source>
</reference>
<dbReference type="InterPro" id="IPR058532">
    <property type="entry name" value="YjbR/MT2646/Rv2570-like"/>
</dbReference>
<name>A0A9D1DUV9_9FIRM</name>
<dbReference type="Gene3D" id="3.90.1150.30">
    <property type="match status" value="1"/>
</dbReference>
<dbReference type="AlphaFoldDB" id="A0A9D1DUV9"/>
<accession>A0A9D1DUV9</accession>